<name>A0A939C112_9ACTN</name>
<reference evidence="2" key="1">
    <citation type="submission" date="2021-01" db="EMBL/GenBank/DDBJ databases">
        <title>YIM 132084 draft genome.</title>
        <authorList>
            <person name="An D."/>
        </authorList>
    </citation>
    <scope>NUCLEOTIDE SEQUENCE</scope>
    <source>
        <strain evidence="2">YIM 132084</strain>
    </source>
</reference>
<accession>A0A939C112</accession>
<keyword evidence="1" id="KW-0812">Transmembrane</keyword>
<keyword evidence="1" id="KW-0472">Membrane</keyword>
<dbReference type="RefSeq" id="WP_205262277.1">
    <property type="nucleotide sequence ID" value="NZ_JAERWK010000025.1"/>
</dbReference>
<evidence type="ECO:0000313" key="3">
    <source>
        <dbReference type="Proteomes" id="UP000663792"/>
    </source>
</evidence>
<organism evidence="2 3">
    <name type="scientific">Nakamurella leprariae</name>
    <dbReference type="NCBI Taxonomy" id="2803911"/>
    <lineage>
        <taxon>Bacteria</taxon>
        <taxon>Bacillati</taxon>
        <taxon>Actinomycetota</taxon>
        <taxon>Actinomycetes</taxon>
        <taxon>Nakamurellales</taxon>
        <taxon>Nakamurellaceae</taxon>
        <taxon>Nakamurella</taxon>
    </lineage>
</organism>
<dbReference type="NCBIfam" id="TIGR03769">
    <property type="entry name" value="P_ac_wall_RPT"/>
    <property type="match status" value="1"/>
</dbReference>
<sequence length="338" mass="35547">MIGPEMHRRQRRPAWSRWTGRAAFAPLLAAALLFGTSGVGLATPTDGLDQTLSPDEVSGTGRAVLDSGHVDIGPRWQQDRMSIQIHDDTAVPSVWRQPSDVVMQVGDAATLTVPDDPAYEFLGTPAGAQVYVVPQTQQADVVWVGWNTQDPAVMERATVGATFTMHGVEGPGEVIVFLQSGNFGAPEVLWNSRQDGPQDLFVATNTHTHANWVFTEPGVYLVDLEISADLSSGEVATDRAPLRFAVGSGTDVDAAFTASLAAPDGQALVSGASTAVDPLDADATDPDGGFPTGVVVWVGVAVVVVVAGGLLIRSVLAQRTARREAAVGARRDDADPHP</sequence>
<evidence type="ECO:0000256" key="1">
    <source>
        <dbReference type="SAM" id="Phobius"/>
    </source>
</evidence>
<feature type="transmembrane region" description="Helical" evidence="1">
    <location>
        <begin position="294"/>
        <end position="316"/>
    </location>
</feature>
<protein>
    <submittedName>
        <fullName evidence="2">Choice-of-anchor M domain-containing protein</fullName>
    </submittedName>
</protein>
<dbReference type="Proteomes" id="UP000663792">
    <property type="component" value="Unassembled WGS sequence"/>
</dbReference>
<dbReference type="AlphaFoldDB" id="A0A939C112"/>
<proteinExistence type="predicted"/>
<comment type="caution">
    <text evidence="2">The sequence shown here is derived from an EMBL/GenBank/DDBJ whole genome shotgun (WGS) entry which is preliminary data.</text>
</comment>
<keyword evidence="3" id="KW-1185">Reference proteome</keyword>
<gene>
    <name evidence="2" type="ORF">JL106_18745</name>
</gene>
<dbReference type="InterPro" id="IPR022435">
    <property type="entry name" value="Surface-anchored_actinobac"/>
</dbReference>
<dbReference type="EMBL" id="JAERWK010000025">
    <property type="protein sequence ID" value="MBM9469331.1"/>
    <property type="molecule type" value="Genomic_DNA"/>
</dbReference>
<dbReference type="NCBIfam" id="NF038134">
    <property type="entry name" value="choice_anch_M"/>
    <property type="match status" value="1"/>
</dbReference>
<keyword evidence="1" id="KW-1133">Transmembrane helix</keyword>
<evidence type="ECO:0000313" key="2">
    <source>
        <dbReference type="EMBL" id="MBM9469331.1"/>
    </source>
</evidence>